<dbReference type="PANTHER" id="PTHR43133">
    <property type="entry name" value="RNA POLYMERASE ECF-TYPE SIGMA FACTO"/>
    <property type="match status" value="1"/>
</dbReference>
<dbReference type="InterPro" id="IPR013249">
    <property type="entry name" value="RNA_pol_sigma70_r4_t2"/>
</dbReference>
<accession>A0A6J4QW58</accession>
<evidence type="ECO:0000313" key="7">
    <source>
        <dbReference type="EMBL" id="CAA9449593.1"/>
    </source>
</evidence>
<dbReference type="EMBL" id="CADCVF010000018">
    <property type="protein sequence ID" value="CAA9449593.1"/>
    <property type="molecule type" value="Genomic_DNA"/>
</dbReference>
<dbReference type="Gene3D" id="1.10.10.10">
    <property type="entry name" value="Winged helix-like DNA-binding domain superfamily/Winged helix DNA-binding domain"/>
    <property type="match status" value="1"/>
</dbReference>
<evidence type="ECO:0000256" key="4">
    <source>
        <dbReference type="ARBA" id="ARBA00023163"/>
    </source>
</evidence>
<dbReference type="Pfam" id="PF08281">
    <property type="entry name" value="Sigma70_r4_2"/>
    <property type="match status" value="1"/>
</dbReference>
<dbReference type="GO" id="GO:0006352">
    <property type="term" value="P:DNA-templated transcription initiation"/>
    <property type="evidence" value="ECO:0007669"/>
    <property type="project" value="InterPro"/>
</dbReference>
<evidence type="ECO:0000259" key="5">
    <source>
        <dbReference type="Pfam" id="PF04542"/>
    </source>
</evidence>
<dbReference type="Gene3D" id="1.10.1740.10">
    <property type="match status" value="1"/>
</dbReference>
<comment type="similarity">
    <text evidence="1">Belongs to the sigma-70 factor family. ECF subfamily.</text>
</comment>
<dbReference type="NCBIfam" id="TIGR02937">
    <property type="entry name" value="sigma70-ECF"/>
    <property type="match status" value="1"/>
</dbReference>
<organism evidence="7">
    <name type="scientific">uncultured Rubrobacteraceae bacterium</name>
    <dbReference type="NCBI Taxonomy" id="349277"/>
    <lineage>
        <taxon>Bacteria</taxon>
        <taxon>Bacillati</taxon>
        <taxon>Actinomycetota</taxon>
        <taxon>Rubrobacteria</taxon>
        <taxon>Rubrobacterales</taxon>
        <taxon>Rubrobacteraceae</taxon>
        <taxon>environmental samples</taxon>
    </lineage>
</organism>
<feature type="domain" description="RNA polymerase sigma factor 70 region 4 type 2" evidence="6">
    <location>
        <begin position="167"/>
        <end position="217"/>
    </location>
</feature>
<evidence type="ECO:0000256" key="3">
    <source>
        <dbReference type="ARBA" id="ARBA00023082"/>
    </source>
</evidence>
<reference evidence="7" key="1">
    <citation type="submission" date="2020-02" db="EMBL/GenBank/DDBJ databases">
        <authorList>
            <person name="Meier V. D."/>
        </authorList>
    </citation>
    <scope>NUCLEOTIDE SEQUENCE</scope>
    <source>
        <strain evidence="7">AVDCRST_MAG58</strain>
    </source>
</reference>
<keyword evidence="4" id="KW-0804">Transcription</keyword>
<dbReference type="CDD" id="cd06171">
    <property type="entry name" value="Sigma70_r4"/>
    <property type="match status" value="1"/>
</dbReference>
<dbReference type="InterPro" id="IPR007627">
    <property type="entry name" value="RNA_pol_sigma70_r2"/>
</dbReference>
<dbReference type="InterPro" id="IPR013324">
    <property type="entry name" value="RNA_pol_sigma_r3/r4-like"/>
</dbReference>
<dbReference type="AlphaFoldDB" id="A0A6J4QW58"/>
<dbReference type="SUPFAM" id="SSF88946">
    <property type="entry name" value="Sigma2 domain of RNA polymerase sigma factors"/>
    <property type="match status" value="1"/>
</dbReference>
<evidence type="ECO:0000256" key="1">
    <source>
        <dbReference type="ARBA" id="ARBA00010641"/>
    </source>
</evidence>
<protein>
    <submittedName>
        <fullName evidence="7">RNA polymerase sigma-70 factor</fullName>
    </submittedName>
</protein>
<gene>
    <name evidence="7" type="ORF">AVDCRST_MAG58-857</name>
</gene>
<dbReference type="Pfam" id="PF04542">
    <property type="entry name" value="Sigma70_r2"/>
    <property type="match status" value="1"/>
</dbReference>
<dbReference type="InterPro" id="IPR013325">
    <property type="entry name" value="RNA_pol_sigma_r2"/>
</dbReference>
<dbReference type="SUPFAM" id="SSF88659">
    <property type="entry name" value="Sigma3 and sigma4 domains of RNA polymerase sigma factors"/>
    <property type="match status" value="1"/>
</dbReference>
<evidence type="ECO:0000259" key="6">
    <source>
        <dbReference type="Pfam" id="PF08281"/>
    </source>
</evidence>
<feature type="domain" description="RNA polymerase sigma-70 region 2" evidence="5">
    <location>
        <begin position="71"/>
        <end position="139"/>
    </location>
</feature>
<dbReference type="GO" id="GO:0016987">
    <property type="term" value="F:sigma factor activity"/>
    <property type="evidence" value="ECO:0007669"/>
    <property type="project" value="UniProtKB-KW"/>
</dbReference>
<dbReference type="GO" id="GO:0003677">
    <property type="term" value="F:DNA binding"/>
    <property type="evidence" value="ECO:0007669"/>
    <property type="project" value="InterPro"/>
</dbReference>
<dbReference type="InterPro" id="IPR036388">
    <property type="entry name" value="WH-like_DNA-bd_sf"/>
</dbReference>
<keyword evidence="2" id="KW-0805">Transcription regulation</keyword>
<dbReference type="InterPro" id="IPR014284">
    <property type="entry name" value="RNA_pol_sigma-70_dom"/>
</dbReference>
<name>A0A6J4QW58_9ACTN</name>
<keyword evidence="3" id="KW-0731">Sigma factor</keyword>
<sequence length="232" mass="25499">MNLCMEGLVSGSAVGVAPDDGRGQDIISFVRRGTGGSVFAGGRGRLWMDRVEDEVLVRRVASGDERALSVLYDRYAGLVYGTGMRYLGDRSTAEELVQDVFTSVWRNAAGFDPARASFATWVYRITRNRATDLIRRRKARVKTVDGEPHFEPGETDPSGELSRNFDVAAALSRLTPVQREVLVLAYFHGFSQREISDRTATPLGTVKSRTTAALRALRESISFEGDRSSAGE</sequence>
<evidence type="ECO:0000256" key="2">
    <source>
        <dbReference type="ARBA" id="ARBA00023015"/>
    </source>
</evidence>
<proteinExistence type="inferred from homology"/>
<dbReference type="PANTHER" id="PTHR43133:SF62">
    <property type="entry name" value="RNA POLYMERASE SIGMA FACTOR SIGZ"/>
    <property type="match status" value="1"/>
</dbReference>
<dbReference type="InterPro" id="IPR039425">
    <property type="entry name" value="RNA_pol_sigma-70-like"/>
</dbReference>